<comment type="caution">
    <text evidence="2">The sequence shown here is derived from an EMBL/GenBank/DDBJ whole genome shotgun (WGS) entry which is preliminary data.</text>
</comment>
<dbReference type="EMBL" id="SJDL01000025">
    <property type="protein sequence ID" value="TBW53364.1"/>
    <property type="molecule type" value="Genomic_DNA"/>
</dbReference>
<evidence type="ECO:0000256" key="1">
    <source>
        <dbReference type="SAM" id="Phobius"/>
    </source>
</evidence>
<dbReference type="Proteomes" id="UP000313645">
    <property type="component" value="Unassembled WGS sequence"/>
</dbReference>
<protein>
    <recommendedName>
        <fullName evidence="4">DUF4231 domain-containing protein</fullName>
    </recommendedName>
</protein>
<keyword evidence="1" id="KW-1133">Transmembrane helix</keyword>
<feature type="transmembrane region" description="Helical" evidence="1">
    <location>
        <begin position="20"/>
        <end position="40"/>
    </location>
</feature>
<evidence type="ECO:0000313" key="3">
    <source>
        <dbReference type="Proteomes" id="UP000313645"/>
    </source>
</evidence>
<dbReference type="RefSeq" id="WP_131482772.1">
    <property type="nucleotide sequence ID" value="NZ_SJDL01000025.1"/>
</dbReference>
<proteinExistence type="predicted"/>
<keyword evidence="1" id="KW-0472">Membrane</keyword>
<evidence type="ECO:0008006" key="4">
    <source>
        <dbReference type="Google" id="ProtNLM"/>
    </source>
</evidence>
<keyword evidence="3" id="KW-1185">Reference proteome</keyword>
<name>A0ABY1ZM44_9GAMM</name>
<feature type="transmembrane region" description="Helical" evidence="1">
    <location>
        <begin position="183"/>
        <end position="200"/>
    </location>
</feature>
<accession>A0ABY1ZM44</accession>
<sequence length="272" mass="30963">MDDVKLLGLQRSEFQRAEKLQIWAGRVQVVIVLVSILCLVIQEINIVHSLSIVSILLALAWLYISEESKTSHNTAERARRAIVIRNGLGIQLSAKSYSDLILCFKASSDSAKQWEDEEYFKSESEYGNQKLAEIIEESAFWSKSLLREYAKKTWLIFSFVLAISVFSLFLITFFDSSELGKTVGQILCLVLMWLITGSLFSKSIKLTSSSNAVDSIEERLNSIIQSGDIKEDILIYMCDYNSIIEGTPVIPSKIYLKNKDRLNALWRERAER</sequence>
<gene>
    <name evidence="2" type="ORF">EZI54_15415</name>
</gene>
<feature type="transmembrane region" description="Helical" evidence="1">
    <location>
        <begin position="46"/>
        <end position="64"/>
    </location>
</feature>
<evidence type="ECO:0000313" key="2">
    <source>
        <dbReference type="EMBL" id="TBW53364.1"/>
    </source>
</evidence>
<organism evidence="2 3">
    <name type="scientific">Marinobacter halodurans</name>
    <dbReference type="NCBI Taxonomy" id="2528979"/>
    <lineage>
        <taxon>Bacteria</taxon>
        <taxon>Pseudomonadati</taxon>
        <taxon>Pseudomonadota</taxon>
        <taxon>Gammaproteobacteria</taxon>
        <taxon>Pseudomonadales</taxon>
        <taxon>Marinobacteraceae</taxon>
        <taxon>Marinobacter</taxon>
    </lineage>
</organism>
<keyword evidence="1" id="KW-0812">Transmembrane</keyword>
<reference evidence="2 3" key="1">
    <citation type="submission" date="2019-02" db="EMBL/GenBank/DDBJ databases">
        <title>Marinobacter halodurans sp. nov., a marine bacterium isolated from sea tidal flat.</title>
        <authorList>
            <person name="Yoo Y."/>
            <person name="Lee D.W."/>
            <person name="Kim B.S."/>
            <person name="Kim J.-J."/>
        </authorList>
    </citation>
    <scope>NUCLEOTIDE SEQUENCE [LARGE SCALE GENOMIC DNA]</scope>
    <source>
        <strain evidence="2 3">YJ-S3-2</strain>
    </source>
</reference>
<feature type="transmembrane region" description="Helical" evidence="1">
    <location>
        <begin position="153"/>
        <end position="171"/>
    </location>
</feature>